<evidence type="ECO:0000313" key="2">
    <source>
        <dbReference type="Proteomes" id="UP000696413"/>
    </source>
</evidence>
<dbReference type="RefSeq" id="WP_214394968.1">
    <property type="nucleotide sequence ID" value="NZ_JAHBOL010000014.1"/>
</dbReference>
<name>A0ABS6HN40_MYCGD</name>
<organism evidence="1 2">
    <name type="scientific">Mycolicibacterium goodii</name>
    <name type="common">Mycobacterium goodii</name>
    <dbReference type="NCBI Taxonomy" id="134601"/>
    <lineage>
        <taxon>Bacteria</taxon>
        <taxon>Bacillati</taxon>
        <taxon>Actinomycetota</taxon>
        <taxon>Actinomycetes</taxon>
        <taxon>Mycobacteriales</taxon>
        <taxon>Mycobacteriaceae</taxon>
        <taxon>Mycolicibacterium</taxon>
    </lineage>
</organism>
<gene>
    <name evidence="1" type="ORF">KL859_14725</name>
</gene>
<keyword evidence="2" id="KW-1185">Reference proteome</keyword>
<evidence type="ECO:0008006" key="3">
    <source>
        <dbReference type="Google" id="ProtNLM"/>
    </source>
</evidence>
<evidence type="ECO:0000313" key="1">
    <source>
        <dbReference type="EMBL" id="MBU8824117.1"/>
    </source>
</evidence>
<sequence>MAACEWPIARECLPALPPVGDDPDNPAPEYVEAVARRNDAENLAIHVLWALSGRQFGVCETSARPCPAPFGSYGDWPAYVLAREDVGYWANWPCGCVGSCTVSGPRVVHLPGPVHEIVAVTIEGETLDMSDYQLEGDALYRKGGQWPRQELNRPLGEVNTWSVTYLRGTPVPPGVDRLTGVLAREFIAACDDDEESCRLPRTLVATTRRGVSHQFDPAKILAAGMTGLTEVDQWLASVNPHKLQQNPQVL</sequence>
<accession>A0ABS6HN40</accession>
<protein>
    <recommendedName>
        <fullName evidence="3">Head-to-tail adaptor</fullName>
    </recommendedName>
</protein>
<reference evidence="1 2" key="1">
    <citation type="submission" date="2021-05" db="EMBL/GenBank/DDBJ databases">
        <title>Draft Genome Sequences of Clinical Respiratory Isolates of Mycobacterium goodii Recovered in Ireland.</title>
        <authorList>
            <person name="Flanagan P.R."/>
            <person name="Mok S."/>
            <person name="Roycroft E."/>
            <person name="Rogers T.R."/>
            <person name="Fitzgibbon M."/>
        </authorList>
    </citation>
    <scope>NUCLEOTIDE SEQUENCE [LARGE SCALE GENOMIC DNA]</scope>
    <source>
        <strain evidence="1 2">14IE55</strain>
    </source>
</reference>
<dbReference type="Proteomes" id="UP000696413">
    <property type="component" value="Unassembled WGS sequence"/>
</dbReference>
<dbReference type="EMBL" id="JAHBOM010000010">
    <property type="protein sequence ID" value="MBU8824117.1"/>
    <property type="molecule type" value="Genomic_DNA"/>
</dbReference>
<proteinExistence type="predicted"/>
<comment type="caution">
    <text evidence="1">The sequence shown here is derived from an EMBL/GenBank/DDBJ whole genome shotgun (WGS) entry which is preliminary data.</text>
</comment>